<dbReference type="EMBL" id="UZAD01000438">
    <property type="protein sequence ID" value="VDN83817.1"/>
    <property type="molecule type" value="Genomic_DNA"/>
</dbReference>
<gene>
    <name evidence="2" type="ORF">BPAG_LOCUS2631</name>
</gene>
<evidence type="ECO:0000313" key="3">
    <source>
        <dbReference type="Proteomes" id="UP000278627"/>
    </source>
</evidence>
<accession>A0A0N4T381</accession>
<dbReference type="WBParaSite" id="BPAG_0000266101-mRNA-1">
    <property type="protein sequence ID" value="BPAG_0000266101-mRNA-1"/>
    <property type="gene ID" value="BPAG_0000266101"/>
</dbReference>
<feature type="region of interest" description="Disordered" evidence="1">
    <location>
        <begin position="45"/>
        <end position="66"/>
    </location>
</feature>
<name>A0A0N4T381_BRUPA</name>
<feature type="compositionally biased region" description="Low complexity" evidence="1">
    <location>
        <begin position="47"/>
        <end position="66"/>
    </location>
</feature>
<protein>
    <submittedName>
        <fullName evidence="2 4">Uncharacterized protein</fullName>
    </submittedName>
</protein>
<organism evidence="4">
    <name type="scientific">Brugia pahangi</name>
    <name type="common">Filarial nematode worm</name>
    <dbReference type="NCBI Taxonomy" id="6280"/>
    <lineage>
        <taxon>Eukaryota</taxon>
        <taxon>Metazoa</taxon>
        <taxon>Ecdysozoa</taxon>
        <taxon>Nematoda</taxon>
        <taxon>Chromadorea</taxon>
        <taxon>Rhabditida</taxon>
        <taxon>Spirurina</taxon>
        <taxon>Spiruromorpha</taxon>
        <taxon>Filarioidea</taxon>
        <taxon>Onchocercidae</taxon>
        <taxon>Brugia</taxon>
    </lineage>
</organism>
<reference evidence="4" key="1">
    <citation type="submission" date="2017-02" db="UniProtKB">
        <authorList>
            <consortium name="WormBaseParasite"/>
        </authorList>
    </citation>
    <scope>IDENTIFICATION</scope>
</reference>
<evidence type="ECO:0000313" key="2">
    <source>
        <dbReference type="EMBL" id="VDN83817.1"/>
    </source>
</evidence>
<evidence type="ECO:0000313" key="4">
    <source>
        <dbReference type="WBParaSite" id="BPAG_0000266101-mRNA-1"/>
    </source>
</evidence>
<evidence type="ECO:0000256" key="1">
    <source>
        <dbReference type="SAM" id="MobiDB-lite"/>
    </source>
</evidence>
<dbReference type="AlphaFoldDB" id="A0A0N4T381"/>
<reference evidence="2 3" key="2">
    <citation type="submission" date="2018-11" db="EMBL/GenBank/DDBJ databases">
        <authorList>
            <consortium name="Pathogen Informatics"/>
        </authorList>
    </citation>
    <scope>NUCLEOTIDE SEQUENCE [LARGE SCALE GENOMIC DNA]</scope>
</reference>
<proteinExistence type="predicted"/>
<sequence>MLLFVITKYLIALTILIMLSFDEMNAQLLNLNFLSFNNNRAGDNSLNGNGNAGARPGAAPANQANQANQAQQNPFGTWQSALGAGLGFLAGSFLSRGLSSSSSSSTYGYYPYYSYSNYYYPYYSGYRGNNYRNLYSYYPYYYYYRGRMNTRKGLTFIETLHQVRLAESLNNNGNAGFGPAAAPANPANQANQAQQNPFPWQTALGAGLGFLAGTLFNRGSSSPVQYGYYGYPYYPYNYYYRRYPYYYYYYYYG</sequence>
<dbReference type="Proteomes" id="UP000278627">
    <property type="component" value="Unassembled WGS sequence"/>
</dbReference>
<keyword evidence="3" id="KW-1185">Reference proteome</keyword>